<protein>
    <submittedName>
        <fullName evidence="1">MSHA biogenesis protein MshP</fullName>
    </submittedName>
</protein>
<comment type="caution">
    <text evidence="1">The sequence shown here is derived from an EMBL/GenBank/DDBJ whole genome shotgun (WGS) entry which is preliminary data.</text>
</comment>
<accession>A0A2N7I9T2</accession>
<dbReference type="Proteomes" id="UP000235746">
    <property type="component" value="Unassembled WGS sequence"/>
</dbReference>
<evidence type="ECO:0000313" key="1">
    <source>
        <dbReference type="EMBL" id="PML53049.1"/>
    </source>
</evidence>
<reference evidence="2" key="1">
    <citation type="submission" date="2016-07" db="EMBL/GenBank/DDBJ databases">
        <title>Nontailed viruses are major unrecognized killers of bacteria in the ocean.</title>
        <authorList>
            <person name="Kauffman K."/>
            <person name="Hussain F."/>
            <person name="Yang J."/>
            <person name="Arevalo P."/>
            <person name="Brown J."/>
            <person name="Cutler M."/>
            <person name="Kelly L."/>
            <person name="Polz M.F."/>
        </authorList>
    </citation>
    <scope>NUCLEOTIDE SEQUENCE [LARGE SCALE GENOMIC DNA]</scope>
    <source>
        <strain evidence="2">10N.261.51.B8</strain>
    </source>
</reference>
<dbReference type="EMBL" id="MCYL01000046">
    <property type="protein sequence ID" value="PML53049.1"/>
    <property type="molecule type" value="Genomic_DNA"/>
</dbReference>
<proteinExistence type="predicted"/>
<dbReference type="AlphaFoldDB" id="A0A2N7I9T2"/>
<gene>
    <name evidence="1" type="ORF">BCT74_13515</name>
</gene>
<dbReference type="RefSeq" id="WP_102558869.1">
    <property type="nucleotide sequence ID" value="NZ_MCYL01000046.1"/>
</dbReference>
<evidence type="ECO:0000313" key="2">
    <source>
        <dbReference type="Proteomes" id="UP000235746"/>
    </source>
</evidence>
<sequence length="147" mass="15875">MSRKSNQKGSALVIVIFVIVVLGFLATSLSRTSWSDSDSNTRVVLGTQAWLLSHSVNEYVMTQFYPDPDPLSSSAVSTVCTDPMPAPVITVANAIVAESPMNCSLNQLQCSSRGELDGLVFYVLESSVVCGSGISQVQRNQEVWVKE</sequence>
<name>A0A2N7I9T2_9VIBR</name>
<organism evidence="1 2">
    <name type="scientific">Vibrio lentus</name>
    <dbReference type="NCBI Taxonomy" id="136468"/>
    <lineage>
        <taxon>Bacteria</taxon>
        <taxon>Pseudomonadati</taxon>
        <taxon>Pseudomonadota</taxon>
        <taxon>Gammaproteobacteria</taxon>
        <taxon>Vibrionales</taxon>
        <taxon>Vibrionaceae</taxon>
        <taxon>Vibrio</taxon>
    </lineage>
</organism>